<dbReference type="Gene3D" id="3.40.605.10">
    <property type="entry name" value="Aldehyde Dehydrogenase, Chain A, domain 1"/>
    <property type="match status" value="1"/>
</dbReference>
<evidence type="ECO:0000259" key="2">
    <source>
        <dbReference type="Pfam" id="PF00171"/>
    </source>
</evidence>
<name>A0A126V1G8_9RHOB</name>
<gene>
    <name evidence="3" type="ORF">RC74_13620</name>
</gene>
<dbReference type="InterPro" id="IPR016162">
    <property type="entry name" value="Ald_DH_N"/>
</dbReference>
<reference evidence="3 4" key="1">
    <citation type="submission" date="2016-02" db="EMBL/GenBank/DDBJ databases">
        <title>Complete genome sequence of Halocynthiibacter arcticus PAMC 20958t from arctic marine sediment.</title>
        <authorList>
            <person name="Lee Y.M."/>
            <person name="Baek K."/>
            <person name="Lee H.K."/>
            <person name="Shin S.C."/>
        </authorList>
    </citation>
    <scope>NUCLEOTIDE SEQUENCE [LARGE SCALE GENOMIC DNA]</scope>
    <source>
        <strain evidence="3">PAMC 20958</strain>
    </source>
</reference>
<dbReference type="GO" id="GO:0016491">
    <property type="term" value="F:oxidoreductase activity"/>
    <property type="evidence" value="ECO:0007669"/>
    <property type="project" value="UniProtKB-KW"/>
</dbReference>
<dbReference type="EMBL" id="CP014327">
    <property type="protein sequence ID" value="AML52172.1"/>
    <property type="molecule type" value="Genomic_DNA"/>
</dbReference>
<keyword evidence="1" id="KW-0560">Oxidoreductase</keyword>
<dbReference type="STRING" id="1579316.RC74_13620"/>
<dbReference type="InterPro" id="IPR015590">
    <property type="entry name" value="Aldehyde_DH_dom"/>
</dbReference>
<dbReference type="Proteomes" id="UP000070371">
    <property type="component" value="Chromosome"/>
</dbReference>
<sequence length="72" mass="7556">MVMVARKPLEVVAGFPAGTFNVATHAPGQAVSAANAFFKSRTVRCINLTGSGKTARVLGEQAGRSLKRLVLE</sequence>
<feature type="domain" description="Aldehyde dehydrogenase" evidence="2">
    <location>
        <begin position="13"/>
        <end position="72"/>
    </location>
</feature>
<dbReference type="InterPro" id="IPR016161">
    <property type="entry name" value="Ald_DH/histidinol_DH"/>
</dbReference>
<organism evidence="3 4">
    <name type="scientific">Falsihalocynthiibacter arcticus</name>
    <dbReference type="NCBI Taxonomy" id="1579316"/>
    <lineage>
        <taxon>Bacteria</taxon>
        <taxon>Pseudomonadati</taxon>
        <taxon>Pseudomonadota</taxon>
        <taxon>Alphaproteobacteria</taxon>
        <taxon>Rhodobacterales</taxon>
        <taxon>Roseobacteraceae</taxon>
        <taxon>Falsihalocynthiibacter</taxon>
    </lineage>
</organism>
<dbReference type="AlphaFoldDB" id="A0A126V1G8"/>
<keyword evidence="4" id="KW-1185">Reference proteome</keyword>
<protein>
    <recommendedName>
        <fullName evidence="2">Aldehyde dehydrogenase domain-containing protein</fullName>
    </recommendedName>
</protein>
<evidence type="ECO:0000313" key="4">
    <source>
        <dbReference type="Proteomes" id="UP000070371"/>
    </source>
</evidence>
<evidence type="ECO:0000313" key="3">
    <source>
        <dbReference type="EMBL" id="AML52172.1"/>
    </source>
</evidence>
<dbReference type="Pfam" id="PF00171">
    <property type="entry name" value="Aldedh"/>
    <property type="match status" value="1"/>
</dbReference>
<dbReference type="KEGG" id="hat:RC74_13620"/>
<evidence type="ECO:0000256" key="1">
    <source>
        <dbReference type="ARBA" id="ARBA00023002"/>
    </source>
</evidence>
<accession>A0A126V1G8</accession>
<dbReference type="SUPFAM" id="SSF53720">
    <property type="entry name" value="ALDH-like"/>
    <property type="match status" value="1"/>
</dbReference>
<proteinExistence type="predicted"/>